<dbReference type="EMBL" id="CM003371">
    <property type="protein sequence ID" value="KOM33114.1"/>
    <property type="molecule type" value="Genomic_DNA"/>
</dbReference>
<dbReference type="PANTHER" id="PTHR33223">
    <property type="entry name" value="CCHC-TYPE DOMAIN-CONTAINING PROTEIN"/>
    <property type="match status" value="1"/>
</dbReference>
<dbReference type="Gramene" id="KOM33114">
    <property type="protein sequence ID" value="KOM33114"/>
    <property type="gene ID" value="LR48_Vigan01g267000"/>
</dbReference>
<accession>A0A0L9TSH7</accession>
<proteinExistence type="predicted"/>
<dbReference type="PANTHER" id="PTHR33223:SF6">
    <property type="entry name" value="CCHC-TYPE DOMAIN-CONTAINING PROTEIN"/>
    <property type="match status" value="1"/>
</dbReference>
<dbReference type="InterPro" id="IPR005162">
    <property type="entry name" value="Retrotrans_gag_dom"/>
</dbReference>
<protein>
    <recommendedName>
        <fullName evidence="2">Retrotransposon gag domain-containing protein</fullName>
    </recommendedName>
</protein>
<feature type="compositionally biased region" description="Basic and acidic residues" evidence="1">
    <location>
        <begin position="23"/>
        <end position="36"/>
    </location>
</feature>
<evidence type="ECO:0000313" key="4">
    <source>
        <dbReference type="Proteomes" id="UP000053144"/>
    </source>
</evidence>
<feature type="region of interest" description="Disordered" evidence="1">
    <location>
        <begin position="277"/>
        <end position="316"/>
    </location>
</feature>
<organism evidence="3 4">
    <name type="scientific">Phaseolus angularis</name>
    <name type="common">Azuki bean</name>
    <name type="synonym">Vigna angularis</name>
    <dbReference type="NCBI Taxonomy" id="3914"/>
    <lineage>
        <taxon>Eukaryota</taxon>
        <taxon>Viridiplantae</taxon>
        <taxon>Streptophyta</taxon>
        <taxon>Embryophyta</taxon>
        <taxon>Tracheophyta</taxon>
        <taxon>Spermatophyta</taxon>
        <taxon>Magnoliopsida</taxon>
        <taxon>eudicotyledons</taxon>
        <taxon>Gunneridae</taxon>
        <taxon>Pentapetalae</taxon>
        <taxon>rosids</taxon>
        <taxon>fabids</taxon>
        <taxon>Fabales</taxon>
        <taxon>Fabaceae</taxon>
        <taxon>Papilionoideae</taxon>
        <taxon>50 kb inversion clade</taxon>
        <taxon>NPAAA clade</taxon>
        <taxon>indigoferoid/millettioid clade</taxon>
        <taxon>Phaseoleae</taxon>
        <taxon>Vigna</taxon>
    </lineage>
</organism>
<reference evidence="4" key="1">
    <citation type="journal article" date="2015" name="Proc. Natl. Acad. Sci. U.S.A.">
        <title>Genome sequencing of adzuki bean (Vigna angularis) provides insight into high starch and low fat accumulation and domestication.</title>
        <authorList>
            <person name="Yang K."/>
            <person name="Tian Z."/>
            <person name="Chen C."/>
            <person name="Luo L."/>
            <person name="Zhao B."/>
            <person name="Wang Z."/>
            <person name="Yu L."/>
            <person name="Li Y."/>
            <person name="Sun Y."/>
            <person name="Li W."/>
            <person name="Chen Y."/>
            <person name="Li Y."/>
            <person name="Zhang Y."/>
            <person name="Ai D."/>
            <person name="Zhao J."/>
            <person name="Shang C."/>
            <person name="Ma Y."/>
            <person name="Wu B."/>
            <person name="Wang M."/>
            <person name="Gao L."/>
            <person name="Sun D."/>
            <person name="Zhang P."/>
            <person name="Guo F."/>
            <person name="Wang W."/>
            <person name="Li Y."/>
            <person name="Wang J."/>
            <person name="Varshney R.K."/>
            <person name="Wang J."/>
            <person name="Ling H.Q."/>
            <person name="Wan P."/>
        </authorList>
    </citation>
    <scope>NUCLEOTIDE SEQUENCE</scope>
    <source>
        <strain evidence="4">cv. Jingnong 6</strain>
    </source>
</reference>
<dbReference type="AlphaFoldDB" id="A0A0L9TSH7"/>
<sequence>MENRMSALEGRFDSMEAMLMEMRAEMRGRARNGSRDRGRRIVNRDREKRGNQRRSSESSHSVNGSRETSEDESEEEREDVQKSWMKRVELPTFEGTDPTGWIARAEKFFEIQSVTEKEQMKLVYICMEGEANHWFRFWRKKVKKPTWATLTEAMVRRFGGRHRGTIFEKLAAVRQRESVEEYVREFEILVSQATEVTEEQLLGYFFAGLQEELRDLVRPYNPRDLLTAMERARDVEQSGLVARVTRGGAVSKGGPTWGKYTGSAGTVARTEIYRGSSEGCANSSGGLSQKKEATTRTAGSKVESTSGGSGPNRGLQMLPYPEYLKRREEGPCFHCGGPYSPGHRCAERSLKVMILGADDDEAEGAEAEEEAEQRCMELSVYSAGGISQSNTMKLSGWIRDRRVVVLIDSPH</sequence>
<feature type="compositionally biased region" description="Acidic residues" evidence="1">
    <location>
        <begin position="69"/>
        <end position="78"/>
    </location>
</feature>
<feature type="region of interest" description="Disordered" evidence="1">
    <location>
        <begin position="23"/>
        <end position="82"/>
    </location>
</feature>
<gene>
    <name evidence="3" type="ORF">LR48_Vigan01g267000</name>
</gene>
<feature type="domain" description="Retrotransposon gag" evidence="2">
    <location>
        <begin position="121"/>
        <end position="211"/>
    </location>
</feature>
<dbReference type="Proteomes" id="UP000053144">
    <property type="component" value="Chromosome 1"/>
</dbReference>
<name>A0A0L9TSH7_PHAAN</name>
<evidence type="ECO:0000256" key="1">
    <source>
        <dbReference type="SAM" id="MobiDB-lite"/>
    </source>
</evidence>
<evidence type="ECO:0000313" key="3">
    <source>
        <dbReference type="EMBL" id="KOM33114.1"/>
    </source>
</evidence>
<dbReference type="OMA" id="MEGEANH"/>
<dbReference type="Pfam" id="PF03732">
    <property type="entry name" value="Retrotrans_gag"/>
    <property type="match status" value="1"/>
</dbReference>
<feature type="compositionally biased region" description="Basic and acidic residues" evidence="1">
    <location>
        <begin position="42"/>
        <end position="57"/>
    </location>
</feature>
<feature type="compositionally biased region" description="Polar residues" evidence="1">
    <location>
        <begin position="295"/>
        <end position="306"/>
    </location>
</feature>
<evidence type="ECO:0000259" key="2">
    <source>
        <dbReference type="Pfam" id="PF03732"/>
    </source>
</evidence>